<gene>
    <name evidence="1" type="ORF">BB934_14125</name>
</gene>
<name>A0A1B2EGU8_9HYPH</name>
<dbReference type="OrthoDB" id="793003at2"/>
<accession>A0A1B2EGU8</accession>
<dbReference type="Pfam" id="PF13563">
    <property type="entry name" value="2_5_RNA_ligase2"/>
    <property type="match status" value="1"/>
</dbReference>
<organism evidence="1">
    <name type="scientific">Microvirga ossetica</name>
    <dbReference type="NCBI Taxonomy" id="1882682"/>
    <lineage>
        <taxon>Bacteria</taxon>
        <taxon>Pseudomonadati</taxon>
        <taxon>Pseudomonadota</taxon>
        <taxon>Alphaproteobacteria</taxon>
        <taxon>Hyphomicrobiales</taxon>
        <taxon>Methylobacteriaceae</taxon>
        <taxon>Microvirga</taxon>
    </lineage>
</organism>
<dbReference type="RefSeq" id="WP_099510216.1">
    <property type="nucleotide sequence ID" value="NZ_CP016616.1"/>
</dbReference>
<dbReference type="KEGG" id="moc:BB934_14125"/>
<evidence type="ECO:0000313" key="1">
    <source>
        <dbReference type="EMBL" id="ANY79211.1"/>
    </source>
</evidence>
<sequence>MDKPAPLILTLELDERSFAFFGAQRRRYFPPERNFIPAHLTLFHALPGEHLASIEHDIGACASRRQSFTLDVTGLRSLGRGVAYTLESTELTEMRRKLARQWNDWLKPQDRQNYRPHVTVQNKVDPAAARALLDELGDGFEPFQVEAVGLELWWYRGGPWEKVQTFTLGASSPLSRVGEGQGRGRAIPE</sequence>
<reference evidence="1" key="1">
    <citation type="submission" date="2016-07" db="EMBL/GenBank/DDBJ databases">
        <title>Microvirga ossetica sp. nov. a new species of rhizobia isolated from root nodules of the legume species Vicia alpestris Steven originated from North Ossetia region in the Caucasus.</title>
        <authorList>
            <person name="Safronova V.I."/>
            <person name="Kuznetsova I.G."/>
            <person name="Sazanova A.L."/>
            <person name="Belimov A."/>
            <person name="Andronov E."/>
            <person name="Osledkin Y.S."/>
            <person name="Onishchuk O.P."/>
            <person name="Kurchak O.N."/>
            <person name="Shaposhnikov A.I."/>
            <person name="Willems A."/>
            <person name="Tikhonovich I.A."/>
        </authorList>
    </citation>
    <scope>NUCLEOTIDE SEQUENCE [LARGE SCALE GENOMIC DNA]</scope>
    <source>
        <strain evidence="1">V5/3M</strain>
    </source>
</reference>
<dbReference type="AlphaFoldDB" id="A0A1B2EGU8"/>
<dbReference type="EMBL" id="CP016616">
    <property type="protein sequence ID" value="ANY79211.1"/>
    <property type="molecule type" value="Genomic_DNA"/>
</dbReference>
<proteinExistence type="predicted"/>
<dbReference type="Gene3D" id="3.90.1140.10">
    <property type="entry name" value="Cyclic phosphodiesterase"/>
    <property type="match status" value="1"/>
</dbReference>
<dbReference type="SUPFAM" id="SSF55144">
    <property type="entry name" value="LigT-like"/>
    <property type="match status" value="1"/>
</dbReference>
<protein>
    <submittedName>
        <fullName evidence="1">Phosphoesterase HXTX</fullName>
    </submittedName>
</protein>
<dbReference type="InterPro" id="IPR009097">
    <property type="entry name" value="Cyclic_Pdiesterase"/>
</dbReference>